<evidence type="ECO:0000313" key="1">
    <source>
        <dbReference type="EMBL" id="GAA4089828.1"/>
    </source>
</evidence>
<keyword evidence="2" id="KW-1185">Reference proteome</keyword>
<dbReference type="InterPro" id="IPR036514">
    <property type="entry name" value="SGNH_hydro_sf"/>
</dbReference>
<dbReference type="Gene3D" id="3.40.50.1110">
    <property type="entry name" value="SGNH hydrolase"/>
    <property type="match status" value="1"/>
</dbReference>
<dbReference type="GO" id="GO:0016787">
    <property type="term" value="F:hydrolase activity"/>
    <property type="evidence" value="ECO:0007669"/>
    <property type="project" value="UniProtKB-KW"/>
</dbReference>
<sequence>MGNSLTFAPPGHTHVWDGYWGMAATVQDSDYVHILTRKFVALNPGCVTAVQNTSEFEIHTSVYDFDTELKSYRDNKPDLIIIQMGEEVAAGFDRAYFNQRYAELLAYLRTGNPKVEIFAFGSFWTGRSAVDSIMRHYTPFISLSNLGRDRSNYAWGTFPDSTVQAHPGNKGMKAISTMMWRGIDSLRQTLDARDK</sequence>
<keyword evidence="1" id="KW-0378">Hydrolase</keyword>
<name>A0ABP7WJ66_9SPHI</name>
<dbReference type="SUPFAM" id="SSF52266">
    <property type="entry name" value="SGNH hydrolase"/>
    <property type="match status" value="1"/>
</dbReference>
<dbReference type="EMBL" id="BAABCV010000003">
    <property type="protein sequence ID" value="GAA4089828.1"/>
    <property type="molecule type" value="Genomic_DNA"/>
</dbReference>
<dbReference type="Proteomes" id="UP001500841">
    <property type="component" value="Unassembled WGS sequence"/>
</dbReference>
<proteinExistence type="predicted"/>
<organism evidence="1 2">
    <name type="scientific">Mucilaginibacter panaciglaebae</name>
    <dbReference type="NCBI Taxonomy" id="502331"/>
    <lineage>
        <taxon>Bacteria</taxon>
        <taxon>Pseudomonadati</taxon>
        <taxon>Bacteroidota</taxon>
        <taxon>Sphingobacteriia</taxon>
        <taxon>Sphingobacteriales</taxon>
        <taxon>Sphingobacteriaceae</taxon>
        <taxon>Mucilaginibacter</taxon>
    </lineage>
</organism>
<protein>
    <submittedName>
        <fullName evidence="1">SGNH/GDSL hydrolase family protein</fullName>
    </submittedName>
</protein>
<comment type="caution">
    <text evidence="1">The sequence shown here is derived from an EMBL/GenBank/DDBJ whole genome shotgun (WGS) entry which is preliminary data.</text>
</comment>
<evidence type="ECO:0000313" key="2">
    <source>
        <dbReference type="Proteomes" id="UP001500841"/>
    </source>
</evidence>
<accession>A0ABP7WJ66</accession>
<reference evidence="2" key="1">
    <citation type="journal article" date="2019" name="Int. J. Syst. Evol. Microbiol.">
        <title>The Global Catalogue of Microorganisms (GCM) 10K type strain sequencing project: providing services to taxonomists for standard genome sequencing and annotation.</title>
        <authorList>
            <consortium name="The Broad Institute Genomics Platform"/>
            <consortium name="The Broad Institute Genome Sequencing Center for Infectious Disease"/>
            <person name="Wu L."/>
            <person name="Ma J."/>
        </authorList>
    </citation>
    <scope>NUCLEOTIDE SEQUENCE [LARGE SCALE GENOMIC DNA]</scope>
    <source>
        <strain evidence="2">JCM 17085</strain>
    </source>
</reference>
<gene>
    <name evidence="1" type="ORF">GCM10022392_09090</name>
</gene>